<reference evidence="1" key="1">
    <citation type="submission" date="2020-04" db="EMBL/GenBank/DDBJ databases">
        <authorList>
            <person name="Chiriac C."/>
            <person name="Salcher M."/>
            <person name="Ghai R."/>
            <person name="Kavagutti S V."/>
        </authorList>
    </citation>
    <scope>NUCLEOTIDE SEQUENCE</scope>
</reference>
<evidence type="ECO:0000313" key="1">
    <source>
        <dbReference type="EMBL" id="CAB4153510.1"/>
    </source>
</evidence>
<gene>
    <name evidence="1" type="ORF">UFOVP627_21</name>
</gene>
<accession>A0A6J5N8U1</accession>
<proteinExistence type="predicted"/>
<organism evidence="1">
    <name type="scientific">uncultured Caudovirales phage</name>
    <dbReference type="NCBI Taxonomy" id="2100421"/>
    <lineage>
        <taxon>Viruses</taxon>
        <taxon>Duplodnaviria</taxon>
        <taxon>Heunggongvirae</taxon>
        <taxon>Uroviricota</taxon>
        <taxon>Caudoviricetes</taxon>
        <taxon>Peduoviridae</taxon>
        <taxon>Maltschvirus</taxon>
        <taxon>Maltschvirus maltsch</taxon>
    </lineage>
</organism>
<dbReference type="EMBL" id="LR796606">
    <property type="protein sequence ID" value="CAB4153510.1"/>
    <property type="molecule type" value="Genomic_DNA"/>
</dbReference>
<name>A0A6J5N8U1_9CAUD</name>
<protein>
    <submittedName>
        <fullName evidence="1">Uncharacterized protein</fullName>
    </submittedName>
</protein>
<sequence length="73" mass="8653">MNGIKLTIAQKEQLQGVYFAENIFFNCVQDKNNDWFIFISEDDKLYLINTEFEWLNSESESAYTPPINEIPFH</sequence>